<name>A0A6J7C8N5_9ZZZZ</name>
<feature type="transmembrane region" description="Helical" evidence="1">
    <location>
        <begin position="20"/>
        <end position="39"/>
    </location>
</feature>
<evidence type="ECO:0000313" key="3">
    <source>
        <dbReference type="EMBL" id="CAB4853218.1"/>
    </source>
</evidence>
<reference evidence="3" key="1">
    <citation type="submission" date="2020-05" db="EMBL/GenBank/DDBJ databases">
        <authorList>
            <person name="Chiriac C."/>
            <person name="Salcher M."/>
            <person name="Ghai R."/>
            <person name="Kavagutti S V."/>
        </authorList>
    </citation>
    <scope>NUCLEOTIDE SEQUENCE</scope>
</reference>
<dbReference type="AlphaFoldDB" id="A0A6J7C8N5"/>
<protein>
    <submittedName>
        <fullName evidence="3">Unannotated protein</fullName>
    </submittedName>
</protein>
<organism evidence="3">
    <name type="scientific">freshwater metagenome</name>
    <dbReference type="NCBI Taxonomy" id="449393"/>
    <lineage>
        <taxon>unclassified sequences</taxon>
        <taxon>metagenomes</taxon>
        <taxon>ecological metagenomes</taxon>
    </lineage>
</organism>
<keyword evidence="1" id="KW-0472">Membrane</keyword>
<accession>A0A6J7C8N5</accession>
<dbReference type="EMBL" id="CAFBIY010000218">
    <property type="protein sequence ID" value="CAB4853218.1"/>
    <property type="molecule type" value="Genomic_DNA"/>
</dbReference>
<dbReference type="EMBL" id="CAFAAV010000381">
    <property type="protein sequence ID" value="CAB4836165.1"/>
    <property type="molecule type" value="Genomic_DNA"/>
</dbReference>
<keyword evidence="1" id="KW-0812">Transmembrane</keyword>
<evidence type="ECO:0000313" key="2">
    <source>
        <dbReference type="EMBL" id="CAB4836165.1"/>
    </source>
</evidence>
<proteinExistence type="predicted"/>
<keyword evidence="1" id="KW-1133">Transmembrane helix</keyword>
<evidence type="ECO:0000256" key="1">
    <source>
        <dbReference type="SAM" id="Phobius"/>
    </source>
</evidence>
<sequence length="72" mass="8008">MRSGVRATSIPPQVLFIPAAMYWFWLSTVRNAISLLWSVGKMKFEAWPVLPPGFGSGPLSSSTMSVQPNRLR</sequence>
<gene>
    <name evidence="2" type="ORF">UFOPK3099_03054</name>
    <name evidence="3" type="ORF">UFOPK3267_02743</name>
</gene>